<name>A0A2S9JS68_9SPHI</name>
<dbReference type="EMBL" id="PVBS01000001">
    <property type="protein sequence ID" value="PRD56132.1"/>
    <property type="molecule type" value="Genomic_DNA"/>
</dbReference>
<dbReference type="AlphaFoldDB" id="A0A2S9JS68"/>
<accession>A0A2S9JS68</accession>
<dbReference type="SUPFAM" id="SSF53474">
    <property type="entry name" value="alpha/beta-Hydrolases"/>
    <property type="match status" value="1"/>
</dbReference>
<keyword evidence="2" id="KW-1185">Reference proteome</keyword>
<dbReference type="Proteomes" id="UP000238642">
    <property type="component" value="Unassembled WGS sequence"/>
</dbReference>
<dbReference type="RefSeq" id="WP_105722641.1">
    <property type="nucleotide sequence ID" value="NZ_PVBS01000001.1"/>
</dbReference>
<dbReference type="InterPro" id="IPR029058">
    <property type="entry name" value="AB_hydrolase_fold"/>
</dbReference>
<evidence type="ECO:0008006" key="3">
    <source>
        <dbReference type="Google" id="ProtNLM"/>
    </source>
</evidence>
<dbReference type="OrthoDB" id="823958at2"/>
<evidence type="ECO:0000313" key="2">
    <source>
        <dbReference type="Proteomes" id="UP000238642"/>
    </source>
</evidence>
<reference evidence="1 2" key="1">
    <citation type="submission" date="2018-02" db="EMBL/GenBank/DDBJ databases">
        <title>The draft genome of Sphingobacterium gobiense H7.</title>
        <authorList>
            <person name="Li L."/>
            <person name="Liu L."/>
            <person name="Zhang X."/>
            <person name="Wang T."/>
            <person name="Liang L."/>
        </authorList>
    </citation>
    <scope>NUCLEOTIDE SEQUENCE [LARGE SCALE GENOMIC DNA]</scope>
    <source>
        <strain evidence="1 2">ACCC 05757</strain>
    </source>
</reference>
<proteinExistence type="predicted"/>
<gene>
    <name evidence="1" type="ORF">C5749_02330</name>
</gene>
<sequence length="141" mass="16203">MRTTNVDPEIYADKISRQIDSLIGLGLQPRDITVVGASKGAIIASHTSSMNRHSVNYVFLAGNNDYQEQNNNWRFHGQILSIFDSSDDIAGKSYQYWKDKDNYTTTFEEIKLNTGLSHGFLYKPLKEWVEPTKKWITKQKL</sequence>
<organism evidence="1 2">
    <name type="scientific">Sphingobacterium gobiense</name>
    <dbReference type="NCBI Taxonomy" id="1382456"/>
    <lineage>
        <taxon>Bacteria</taxon>
        <taxon>Pseudomonadati</taxon>
        <taxon>Bacteroidota</taxon>
        <taxon>Sphingobacteriia</taxon>
        <taxon>Sphingobacteriales</taxon>
        <taxon>Sphingobacteriaceae</taxon>
        <taxon>Sphingobacterium</taxon>
    </lineage>
</organism>
<protein>
    <recommendedName>
        <fullName evidence="3">Alpha/beta hydrolase</fullName>
    </recommendedName>
</protein>
<comment type="caution">
    <text evidence="1">The sequence shown here is derived from an EMBL/GenBank/DDBJ whole genome shotgun (WGS) entry which is preliminary data.</text>
</comment>
<evidence type="ECO:0000313" key="1">
    <source>
        <dbReference type="EMBL" id="PRD56132.1"/>
    </source>
</evidence>